<reference evidence="2 3" key="1">
    <citation type="submission" date="2019-07" db="EMBL/GenBank/DDBJ databases">
        <title>Whole genome shotgun sequence of Oceanobacillus sojae NBRC 105379.</title>
        <authorList>
            <person name="Hosoyama A."/>
            <person name="Uohara A."/>
            <person name="Ohji S."/>
            <person name="Ichikawa N."/>
        </authorList>
    </citation>
    <scope>NUCLEOTIDE SEQUENCE [LARGE SCALE GENOMIC DNA]</scope>
    <source>
        <strain evidence="2 3">NBRC 105379</strain>
    </source>
</reference>
<name>A0A511ZK28_9BACI</name>
<dbReference type="AlphaFoldDB" id="A0A511ZK28"/>
<dbReference type="InterPro" id="IPR025627">
    <property type="entry name" value="YfzA"/>
</dbReference>
<keyword evidence="1" id="KW-0472">Membrane</keyword>
<sequence>MKAWVIQIGFFISLNLILMIVDGTPLVMDFEFGKFGNEMLQKDIFTRWFNFYEIPFFNVILLFATIHIILFPFYQIIFKVRARK</sequence>
<evidence type="ECO:0000313" key="3">
    <source>
        <dbReference type="Proteomes" id="UP000321558"/>
    </source>
</evidence>
<organism evidence="2 3">
    <name type="scientific">Oceanobacillus sojae</name>
    <dbReference type="NCBI Taxonomy" id="582851"/>
    <lineage>
        <taxon>Bacteria</taxon>
        <taxon>Bacillati</taxon>
        <taxon>Bacillota</taxon>
        <taxon>Bacilli</taxon>
        <taxon>Bacillales</taxon>
        <taxon>Bacillaceae</taxon>
        <taxon>Oceanobacillus</taxon>
    </lineage>
</organism>
<comment type="caution">
    <text evidence="2">The sequence shown here is derived from an EMBL/GenBank/DDBJ whole genome shotgun (WGS) entry which is preliminary data.</text>
</comment>
<evidence type="ECO:0000313" key="2">
    <source>
        <dbReference type="EMBL" id="GEN87804.1"/>
    </source>
</evidence>
<gene>
    <name evidence="2" type="ORF">OSO01_25430</name>
</gene>
<protein>
    <submittedName>
        <fullName evidence="2">Uncharacterized protein</fullName>
    </submittedName>
</protein>
<keyword evidence="1" id="KW-1133">Transmembrane helix</keyword>
<proteinExistence type="predicted"/>
<keyword evidence="3" id="KW-1185">Reference proteome</keyword>
<dbReference type="RefSeq" id="WP_186813658.1">
    <property type="nucleotide sequence ID" value="NZ_BJYM01000010.1"/>
</dbReference>
<feature type="transmembrane region" description="Helical" evidence="1">
    <location>
        <begin position="48"/>
        <end position="74"/>
    </location>
</feature>
<dbReference type="Pfam" id="PF14118">
    <property type="entry name" value="YfzA"/>
    <property type="match status" value="1"/>
</dbReference>
<accession>A0A511ZK28</accession>
<dbReference type="EMBL" id="BJYM01000010">
    <property type="protein sequence ID" value="GEN87804.1"/>
    <property type="molecule type" value="Genomic_DNA"/>
</dbReference>
<dbReference type="Proteomes" id="UP000321558">
    <property type="component" value="Unassembled WGS sequence"/>
</dbReference>
<keyword evidence="1" id="KW-0812">Transmembrane</keyword>
<evidence type="ECO:0000256" key="1">
    <source>
        <dbReference type="SAM" id="Phobius"/>
    </source>
</evidence>
<feature type="transmembrane region" description="Helical" evidence="1">
    <location>
        <begin position="7"/>
        <end position="28"/>
    </location>
</feature>